<accession>D9CGH4</accession>
<protein>
    <submittedName>
        <fullName evidence="1">Uncharacterized protein</fullName>
    </submittedName>
</protein>
<gene>
    <name evidence="1" type="ORF">pHA1_gp50</name>
</gene>
<sequence>MKISIDQKTLLSASCEALDLLAQSLQAMGNFQGALAIKNLARAKGCPVTPTTGAFTLNL</sequence>
<dbReference type="AlphaFoldDB" id="D9CGH4"/>
<name>D9CGH4_9ARCH</name>
<dbReference type="EMBL" id="GU722198">
    <property type="protein sequence ID" value="ADJ54328.1"/>
    <property type="molecule type" value="Genomic_DNA"/>
</dbReference>
<geneLocation type="plasmid" evidence="1">
    <name>hyperthermophilic archaeal plasmid 1</name>
</geneLocation>
<organism evidence="1">
    <name type="scientific">archaeon enrichment culture clone 1(2010)</name>
    <dbReference type="NCBI Taxonomy" id="795325"/>
    <lineage>
        <taxon>Archaea</taxon>
        <taxon>environmental samples</taxon>
    </lineage>
</organism>
<proteinExistence type="predicted"/>
<keyword evidence="1" id="KW-0614">Plasmid</keyword>
<evidence type="ECO:0000313" key="1">
    <source>
        <dbReference type="EMBL" id="ADJ54328.1"/>
    </source>
</evidence>
<reference evidence="1" key="1">
    <citation type="journal article" date="2010" name="Environ. Microbiol.">
        <title>Metagenomic analyses of novel viruses and plasmids from a cultured environmental sample of hyperthermophilic neutrophiles.</title>
        <authorList>
            <person name="Garrett R.A."/>
            <person name="Prangishvili D."/>
            <person name="Shah S.A."/>
            <person name="Reuter M."/>
            <person name="Stetter K.O."/>
            <person name="Peng X."/>
        </authorList>
    </citation>
    <scope>NUCLEOTIDE SEQUENCE</scope>
    <source>
        <plasmid evidence="1">hyperthermophilic archaeal plasmid 1</plasmid>
    </source>
</reference>